<proteinExistence type="predicted"/>
<dbReference type="EMBL" id="JAQQPM010000006">
    <property type="protein sequence ID" value="KAK2073049.1"/>
    <property type="molecule type" value="Genomic_DNA"/>
</dbReference>
<accession>A0AAD9MDG9</accession>
<feature type="compositionally biased region" description="Low complexity" evidence="1">
    <location>
        <begin position="1"/>
        <end position="32"/>
    </location>
</feature>
<reference evidence="2" key="1">
    <citation type="journal article" date="2023" name="Mol. Plant Microbe Interact.">
        <title>Elucidating the Obligate Nature and Biological Capacity of an Invasive Fungal Corn Pathogen.</title>
        <authorList>
            <person name="MacCready J.S."/>
            <person name="Roggenkamp E.M."/>
            <person name="Gdanetz K."/>
            <person name="Chilvers M.I."/>
        </authorList>
    </citation>
    <scope>NUCLEOTIDE SEQUENCE</scope>
    <source>
        <strain evidence="2">PM02</strain>
    </source>
</reference>
<name>A0AAD9MDG9_9PEZI</name>
<evidence type="ECO:0000313" key="3">
    <source>
        <dbReference type="Proteomes" id="UP001217918"/>
    </source>
</evidence>
<sequence>MICTSSSSSNNNNSSSSSSNNSSSISSTSSNNPKSVCLFLDRFLELRSNLAIKAKYNGAKCVLVLVDKARALVKRRAPAAGITPI</sequence>
<gene>
    <name evidence="2" type="ORF">P8C59_007358</name>
</gene>
<keyword evidence="3" id="KW-1185">Reference proteome</keyword>
<dbReference type="AlphaFoldDB" id="A0AAD9MDG9"/>
<evidence type="ECO:0000313" key="2">
    <source>
        <dbReference type="EMBL" id="KAK2073049.1"/>
    </source>
</evidence>
<evidence type="ECO:0000256" key="1">
    <source>
        <dbReference type="SAM" id="MobiDB-lite"/>
    </source>
</evidence>
<dbReference type="Proteomes" id="UP001217918">
    <property type="component" value="Unassembled WGS sequence"/>
</dbReference>
<organism evidence="2 3">
    <name type="scientific">Phyllachora maydis</name>
    <dbReference type="NCBI Taxonomy" id="1825666"/>
    <lineage>
        <taxon>Eukaryota</taxon>
        <taxon>Fungi</taxon>
        <taxon>Dikarya</taxon>
        <taxon>Ascomycota</taxon>
        <taxon>Pezizomycotina</taxon>
        <taxon>Sordariomycetes</taxon>
        <taxon>Sordariomycetidae</taxon>
        <taxon>Phyllachorales</taxon>
        <taxon>Phyllachoraceae</taxon>
        <taxon>Phyllachora</taxon>
    </lineage>
</organism>
<feature type="region of interest" description="Disordered" evidence="1">
    <location>
        <begin position="1"/>
        <end position="33"/>
    </location>
</feature>
<comment type="caution">
    <text evidence="2">The sequence shown here is derived from an EMBL/GenBank/DDBJ whole genome shotgun (WGS) entry which is preliminary data.</text>
</comment>
<protein>
    <submittedName>
        <fullName evidence="2">Uncharacterized protein</fullName>
    </submittedName>
</protein>